<organism evidence="1 2">
    <name type="scientific">Methanobrevibacter olleyae</name>
    <dbReference type="NCBI Taxonomy" id="294671"/>
    <lineage>
        <taxon>Archaea</taxon>
        <taxon>Methanobacteriati</taxon>
        <taxon>Methanobacteriota</taxon>
        <taxon>Methanomada group</taxon>
        <taxon>Methanobacteria</taxon>
        <taxon>Methanobacteriales</taxon>
        <taxon>Methanobacteriaceae</taxon>
        <taxon>Methanobrevibacter</taxon>
    </lineage>
</organism>
<dbReference type="AlphaFoldDB" id="A0A126R0S1"/>
<dbReference type="Proteomes" id="UP000066376">
    <property type="component" value="Chromosome"/>
</dbReference>
<dbReference type="PATRIC" id="fig|294671.3.peg.1170"/>
<evidence type="ECO:0000313" key="2">
    <source>
        <dbReference type="Proteomes" id="UP000066376"/>
    </source>
</evidence>
<gene>
    <name evidence="1" type="ORF">YLM1_1120</name>
</gene>
<evidence type="ECO:0000313" key="1">
    <source>
        <dbReference type="EMBL" id="AMK15677.1"/>
    </source>
</evidence>
<proteinExistence type="predicted"/>
<dbReference type="KEGG" id="mol:YLM1_1120"/>
<protein>
    <submittedName>
        <fullName evidence="1">Transcriptional regulator</fullName>
    </submittedName>
</protein>
<reference evidence="2" key="2">
    <citation type="submission" date="2016-02" db="EMBL/GenBank/DDBJ databases">
        <title>The draft genome sequence of the rumen methanogen Methanobrevibacter olleyae YLM1.</title>
        <authorList>
            <consortium name="New Zealand Agricultural Greenhouse Gas Research Centre/Pastoral Greenhouse Gas Research Consortium"/>
            <person name="Kelly W.J."/>
            <person name="Li D."/>
            <person name="Lambie S.C."/>
            <person name="Attwood G.T."/>
            <person name="Altermann E."/>
            <person name="Leahy S.C."/>
        </authorList>
    </citation>
    <scope>NUCLEOTIDE SEQUENCE [LARGE SCALE GENOMIC DNA]</scope>
    <source>
        <strain evidence="2">YLM1</strain>
    </source>
</reference>
<keyword evidence="2" id="KW-1185">Reference proteome</keyword>
<sequence>MNNGNKINDNANNISNHSLFHKFIMINEILNKRNKKQNPI</sequence>
<name>A0A126R0S1_METOL</name>
<accession>A0A126R0S1</accession>
<dbReference type="STRING" id="294671.YLM1_1120"/>
<reference evidence="1 2" key="1">
    <citation type="journal article" date="2016" name="Genome Announc.">
        <title>Draft Genome Sequence of the Rumen Methanogen Methanobrevibacter olleyae YLM1.</title>
        <authorList>
            <person name="Kelly W.J."/>
            <person name="Li D."/>
            <person name="Lambie S.C."/>
            <person name="Cox F."/>
            <person name="Attwood G.T."/>
            <person name="Altermann E."/>
            <person name="Leahy S.C."/>
        </authorList>
    </citation>
    <scope>NUCLEOTIDE SEQUENCE [LARGE SCALE GENOMIC DNA]</scope>
    <source>
        <strain evidence="1 2">YLM1</strain>
    </source>
</reference>
<dbReference type="EMBL" id="CP014265">
    <property type="protein sequence ID" value="AMK15677.1"/>
    <property type="molecule type" value="Genomic_DNA"/>
</dbReference>